<protein>
    <submittedName>
        <fullName evidence="2">Uncharacterized protein</fullName>
    </submittedName>
</protein>
<evidence type="ECO:0000313" key="3">
    <source>
        <dbReference type="Proteomes" id="UP000002624"/>
    </source>
</evidence>
<dbReference type="OrthoDB" id="5342131at2759"/>
<dbReference type="OMA" id="WQMEFYK"/>
<dbReference type="eggNOG" id="ENOG502S68H">
    <property type="taxonomic scope" value="Eukaryota"/>
</dbReference>
<accession>C6H8S7</accession>
<name>C6H8S7_AJECH</name>
<dbReference type="InterPro" id="IPR027417">
    <property type="entry name" value="P-loop_NTPase"/>
</dbReference>
<dbReference type="VEuPathDB" id="FungiDB:HCDG_02608"/>
<evidence type="ECO:0000256" key="1">
    <source>
        <dbReference type="SAM" id="MobiDB-lite"/>
    </source>
</evidence>
<sequence>MGLPVFSWLQRAVQRLSRVPEHQAKQGQDIATSTDDFRRTMGAGKCTVTWVSGQLNIPCPCSNGIFEVPFPTDSVQCRLCAHALSSHEDFDFIVPPQKATAPQIFQQNIQLQTVPERDLESDHAQLNNPGPPDINSLEDESPRISRDVTVRALWKRVKETGVVHIRGTPASGKSNLARLLRRHVAKISEMPVISLSWPMDFPQNLPTNAMYYKLLNAITVRPLDLDDWLEKRVLLIIDEAQGSYPYTSFWNDFIKFISPGLGPCVAMFSSYGSPSGRPLDEQTPTPILLLPSQRISLLRTPINPDVGLYFSLEEYHSVVRAVCKYYGQDGQQFLLCENLKNFIWEITCGHPSAVRSLLDGLACADAFREYRKRSTEITLEAAREFLSDDASFLNCLENSKMHGFCRGLPAKYMLQANPSVSQFLREIVVDLVSTDDPNSNPALNTCYRKGWLQAELLEENKPIYIFSTGIHRRYIEHLLSIDTPPFPFHLFPTIEDLSFAAIREFKPAGLRVEQRGSAFTPATRPLEATFQNEFYRACYELLGKRLYLSSEWTGTAKGGRVDFQVRGTRWAIEILRDGDNIDEHVARFQTGGRYFPWLQAQEIQEYIILDFRRTQPPKKSSYNRVFYVVFSEDYTMYQLFNSKLDRIGDSVALLA</sequence>
<dbReference type="EMBL" id="GG692421">
    <property type="protein sequence ID" value="EER42710.1"/>
    <property type="molecule type" value="Genomic_DNA"/>
</dbReference>
<dbReference type="HOGENOM" id="CLU_018876_0_0_1"/>
<organism evidence="2 3">
    <name type="scientific">Ajellomyces capsulatus (strain H143)</name>
    <name type="common">Darling's disease fungus</name>
    <name type="synonym">Histoplasma capsulatum</name>
    <dbReference type="NCBI Taxonomy" id="544712"/>
    <lineage>
        <taxon>Eukaryota</taxon>
        <taxon>Fungi</taxon>
        <taxon>Dikarya</taxon>
        <taxon>Ascomycota</taxon>
        <taxon>Pezizomycotina</taxon>
        <taxon>Eurotiomycetes</taxon>
        <taxon>Eurotiomycetidae</taxon>
        <taxon>Onygenales</taxon>
        <taxon>Ajellomycetaceae</taxon>
        <taxon>Histoplasma</taxon>
    </lineage>
</organism>
<dbReference type="STRING" id="544712.C6H8S7"/>
<reference evidence="3" key="1">
    <citation type="submission" date="2009-05" db="EMBL/GenBank/DDBJ databases">
        <title>The genome sequence of Ajellomyces capsulatus strain H143.</title>
        <authorList>
            <person name="Champion M."/>
            <person name="Cuomo C.A."/>
            <person name="Ma L.-J."/>
            <person name="Henn M.R."/>
            <person name="Sil A."/>
            <person name="Goldman B."/>
            <person name="Young S.K."/>
            <person name="Kodira C.D."/>
            <person name="Zeng Q."/>
            <person name="Koehrsen M."/>
            <person name="Alvarado L."/>
            <person name="Berlin A.M."/>
            <person name="Borenstein D."/>
            <person name="Chen Z."/>
            <person name="Engels R."/>
            <person name="Freedman E."/>
            <person name="Gellesch M."/>
            <person name="Goldberg J."/>
            <person name="Griggs A."/>
            <person name="Gujja S."/>
            <person name="Heiman D.I."/>
            <person name="Hepburn T.A."/>
            <person name="Howarth C."/>
            <person name="Jen D."/>
            <person name="Larson L."/>
            <person name="Lewis B."/>
            <person name="Mehta T."/>
            <person name="Park D."/>
            <person name="Pearson M."/>
            <person name="Roberts A."/>
            <person name="Saif S."/>
            <person name="Shea T.D."/>
            <person name="Shenoy N."/>
            <person name="Sisk P."/>
            <person name="Stolte C."/>
            <person name="Sykes S."/>
            <person name="Walk T."/>
            <person name="White J."/>
            <person name="Yandava C."/>
            <person name="Klein B."/>
            <person name="McEwen J.G."/>
            <person name="Puccia R."/>
            <person name="Goldman G.H."/>
            <person name="Felipe M.S."/>
            <person name="Nino-Vega G."/>
            <person name="San-Blas G."/>
            <person name="Taylor J.W."/>
            <person name="Mendoza L."/>
            <person name="Galagan J.E."/>
            <person name="Nusbaum C."/>
            <person name="Birren B.W."/>
        </authorList>
    </citation>
    <scope>NUCLEOTIDE SEQUENCE [LARGE SCALE GENOMIC DNA]</scope>
    <source>
        <strain evidence="3">H143</strain>
    </source>
</reference>
<evidence type="ECO:0000313" key="2">
    <source>
        <dbReference type="EMBL" id="EER42710.1"/>
    </source>
</evidence>
<feature type="region of interest" description="Disordered" evidence="1">
    <location>
        <begin position="116"/>
        <end position="141"/>
    </location>
</feature>
<proteinExistence type="predicted"/>
<dbReference type="AlphaFoldDB" id="C6H8S7"/>
<dbReference type="SUPFAM" id="SSF52540">
    <property type="entry name" value="P-loop containing nucleoside triphosphate hydrolases"/>
    <property type="match status" value="1"/>
</dbReference>
<gene>
    <name evidence="2" type="ORF">HCDG_02608</name>
</gene>
<dbReference type="Proteomes" id="UP000002624">
    <property type="component" value="Unassembled WGS sequence"/>
</dbReference>